<keyword evidence="3" id="KW-1185">Reference proteome</keyword>
<organism evidence="2 3">
    <name type="scientific">Microbaculum marinum</name>
    <dbReference type="NCBI Taxonomy" id="1764581"/>
    <lineage>
        <taxon>Bacteria</taxon>
        <taxon>Pseudomonadati</taxon>
        <taxon>Pseudomonadota</taxon>
        <taxon>Alphaproteobacteria</taxon>
        <taxon>Hyphomicrobiales</taxon>
        <taxon>Tepidamorphaceae</taxon>
        <taxon>Microbaculum</taxon>
    </lineage>
</organism>
<dbReference type="InterPro" id="IPR005025">
    <property type="entry name" value="FMN_Rdtase-like_dom"/>
</dbReference>
<reference evidence="2 3" key="1">
    <citation type="submission" date="2024-02" db="EMBL/GenBank/DDBJ databases">
        <title>Genome analysis and characterization of Microbaculum marinisediminis sp. nov., isolated from marine sediment.</title>
        <authorList>
            <person name="Du Z.-J."/>
            <person name="Ye Y.-Q."/>
            <person name="Zhang Z.-R."/>
            <person name="Yuan S.-M."/>
            <person name="Zhang X.-Y."/>
        </authorList>
    </citation>
    <scope>NUCLEOTIDE SEQUENCE [LARGE SCALE GENOMIC DNA]</scope>
    <source>
        <strain evidence="2 3">SDUM1044001</strain>
    </source>
</reference>
<feature type="domain" description="NADPH-dependent FMN reductase-like" evidence="1">
    <location>
        <begin position="9"/>
        <end position="147"/>
    </location>
</feature>
<dbReference type="SUPFAM" id="SSF52218">
    <property type="entry name" value="Flavoproteins"/>
    <property type="match status" value="1"/>
</dbReference>
<proteinExistence type="predicted"/>
<dbReference type="RefSeq" id="WP_340329682.1">
    <property type="nucleotide sequence ID" value="NZ_JAZHOF010000004.1"/>
</dbReference>
<protein>
    <submittedName>
        <fullName evidence="2">NAD(P)H-dependent oxidoreductase</fullName>
        <ecNumber evidence="2">1.-.-.-</ecNumber>
    </submittedName>
</protein>
<gene>
    <name evidence="2" type="ORF">V3328_10895</name>
</gene>
<dbReference type="Pfam" id="PF03358">
    <property type="entry name" value="FMN_red"/>
    <property type="match status" value="1"/>
</dbReference>
<keyword evidence="2" id="KW-0560">Oxidoreductase</keyword>
<dbReference type="EC" id="1.-.-.-" evidence="2"/>
<sequence>MIGHHRPYIVGIGGTPRLGSTAEMALRHCLKAAEALGADTELISGPALELAIFDPGNPHRPPAARRLVQAIRRADGVMLSSPAYHGTLSGFIKNALDYVEDLRDGPAPYLEGRAVGCIVCADGTQAIGTALVTLRSIIHSLRGWPTPFAATVNAAAKPFAGGGPLDEQLAAQLAKVAGQVMEFAEMRRQYDSSRRAPDDLRVRAPAG</sequence>
<dbReference type="InterPro" id="IPR029039">
    <property type="entry name" value="Flavoprotein-like_sf"/>
</dbReference>
<evidence type="ECO:0000259" key="1">
    <source>
        <dbReference type="Pfam" id="PF03358"/>
    </source>
</evidence>
<name>A0AAW9RVD7_9HYPH</name>
<comment type="caution">
    <text evidence="2">The sequence shown here is derived from an EMBL/GenBank/DDBJ whole genome shotgun (WGS) entry which is preliminary data.</text>
</comment>
<evidence type="ECO:0000313" key="3">
    <source>
        <dbReference type="Proteomes" id="UP001378188"/>
    </source>
</evidence>
<dbReference type="Gene3D" id="3.40.50.360">
    <property type="match status" value="1"/>
</dbReference>
<dbReference type="InterPro" id="IPR050712">
    <property type="entry name" value="NAD(P)H-dep_reductase"/>
</dbReference>
<dbReference type="PANTHER" id="PTHR30543:SF21">
    <property type="entry name" value="NAD(P)H-DEPENDENT FMN REDUCTASE LOT6"/>
    <property type="match status" value="1"/>
</dbReference>
<accession>A0AAW9RVD7</accession>
<dbReference type="GO" id="GO:0016491">
    <property type="term" value="F:oxidoreductase activity"/>
    <property type="evidence" value="ECO:0007669"/>
    <property type="project" value="UniProtKB-KW"/>
</dbReference>
<evidence type="ECO:0000313" key="2">
    <source>
        <dbReference type="EMBL" id="MEJ8571983.1"/>
    </source>
</evidence>
<dbReference type="PANTHER" id="PTHR30543">
    <property type="entry name" value="CHROMATE REDUCTASE"/>
    <property type="match status" value="1"/>
</dbReference>
<dbReference type="EMBL" id="JAZHOF010000004">
    <property type="protein sequence ID" value="MEJ8571983.1"/>
    <property type="molecule type" value="Genomic_DNA"/>
</dbReference>
<dbReference type="GO" id="GO:0010181">
    <property type="term" value="F:FMN binding"/>
    <property type="evidence" value="ECO:0007669"/>
    <property type="project" value="TreeGrafter"/>
</dbReference>
<dbReference type="GO" id="GO:0005829">
    <property type="term" value="C:cytosol"/>
    <property type="evidence" value="ECO:0007669"/>
    <property type="project" value="TreeGrafter"/>
</dbReference>
<dbReference type="Proteomes" id="UP001378188">
    <property type="component" value="Unassembled WGS sequence"/>
</dbReference>
<dbReference type="AlphaFoldDB" id="A0AAW9RVD7"/>